<evidence type="ECO:0000313" key="3">
    <source>
        <dbReference type="Proteomes" id="UP000821866"/>
    </source>
</evidence>
<name>A0A9J6CWB1_RHIMP</name>
<accession>A0A9J6CWB1</accession>
<dbReference type="Proteomes" id="UP000821866">
    <property type="component" value="Chromosome 9"/>
</dbReference>
<organism evidence="1 3">
    <name type="scientific">Rhipicephalus microplus</name>
    <name type="common">Cattle tick</name>
    <name type="synonym">Boophilus microplus</name>
    <dbReference type="NCBI Taxonomy" id="6941"/>
    <lineage>
        <taxon>Eukaryota</taxon>
        <taxon>Metazoa</taxon>
        <taxon>Ecdysozoa</taxon>
        <taxon>Arthropoda</taxon>
        <taxon>Chelicerata</taxon>
        <taxon>Arachnida</taxon>
        <taxon>Acari</taxon>
        <taxon>Parasitiformes</taxon>
        <taxon>Ixodida</taxon>
        <taxon>Ixodoidea</taxon>
        <taxon>Ixodidae</taxon>
        <taxon>Rhipicephalinae</taxon>
        <taxon>Rhipicephalus</taxon>
        <taxon>Boophilus</taxon>
    </lineage>
</organism>
<keyword evidence="3" id="KW-1185">Reference proteome</keyword>
<reference evidence="1" key="1">
    <citation type="journal article" date="2020" name="Cell">
        <title>Large-Scale Comparative Analyses of Tick Genomes Elucidate Their Genetic Diversity and Vector Capacities.</title>
        <authorList>
            <consortium name="Tick Genome and Microbiome Consortium (TIGMIC)"/>
            <person name="Jia N."/>
            <person name="Wang J."/>
            <person name="Shi W."/>
            <person name="Du L."/>
            <person name="Sun Y."/>
            <person name="Zhan W."/>
            <person name="Jiang J.F."/>
            <person name="Wang Q."/>
            <person name="Zhang B."/>
            <person name="Ji P."/>
            <person name="Bell-Sakyi L."/>
            <person name="Cui X.M."/>
            <person name="Yuan T.T."/>
            <person name="Jiang B.G."/>
            <person name="Yang W.F."/>
            <person name="Lam T.T."/>
            <person name="Chang Q.C."/>
            <person name="Ding S.J."/>
            <person name="Wang X.J."/>
            <person name="Zhu J.G."/>
            <person name="Ruan X.D."/>
            <person name="Zhao L."/>
            <person name="Wei J.T."/>
            <person name="Ye R.Z."/>
            <person name="Que T.C."/>
            <person name="Du C.H."/>
            <person name="Zhou Y.H."/>
            <person name="Cheng J.X."/>
            <person name="Dai P.F."/>
            <person name="Guo W.B."/>
            <person name="Han X.H."/>
            <person name="Huang E.J."/>
            <person name="Li L.F."/>
            <person name="Wei W."/>
            <person name="Gao Y.C."/>
            <person name="Liu J.Z."/>
            <person name="Shao H.Z."/>
            <person name="Wang X."/>
            <person name="Wang C.C."/>
            <person name="Yang T.C."/>
            <person name="Huo Q.B."/>
            <person name="Li W."/>
            <person name="Chen H.Y."/>
            <person name="Chen S.E."/>
            <person name="Zhou L.G."/>
            <person name="Ni X.B."/>
            <person name="Tian J.H."/>
            <person name="Sheng Y."/>
            <person name="Liu T."/>
            <person name="Pan Y.S."/>
            <person name="Xia L.Y."/>
            <person name="Li J."/>
            <person name="Zhao F."/>
            <person name="Cao W.C."/>
        </authorList>
    </citation>
    <scope>NUCLEOTIDE SEQUENCE</scope>
    <source>
        <strain evidence="1">Rmic-2018</strain>
    </source>
</reference>
<evidence type="ECO:0000313" key="2">
    <source>
        <dbReference type="EMBL" id="KAH8009118.1"/>
    </source>
</evidence>
<proteinExistence type="predicted"/>
<protein>
    <submittedName>
        <fullName evidence="1">Uncharacterized protein</fullName>
    </submittedName>
</protein>
<dbReference type="EMBL" id="JABSTU010000011">
    <property type="protein sequence ID" value="KAH8009118.1"/>
    <property type="molecule type" value="Genomic_DNA"/>
</dbReference>
<dbReference type="AlphaFoldDB" id="A0A9J6CWB1"/>
<evidence type="ECO:0000313" key="1">
    <source>
        <dbReference type="EMBL" id="KAH7942659.1"/>
    </source>
</evidence>
<dbReference type="EMBL" id="JABSTU010005507">
    <property type="protein sequence ID" value="KAH7942659.1"/>
    <property type="molecule type" value="Genomic_DNA"/>
</dbReference>
<sequence length="133" mass="15055">MGKTNMVLIVFDGDQFIFYVYYRGAEYKCSLHKKRTEVGDKCEAVRHRSDVCPKLNAAICTPCGRANPATTHLCTLKCLLGGQAHQTGDKPVLNATRHLAFSFIVAKKKLSPNNNRTFQPQFPRKMLIRNARR</sequence>
<reference evidence="1" key="2">
    <citation type="submission" date="2021-09" db="EMBL/GenBank/DDBJ databases">
        <authorList>
            <person name="Jia N."/>
            <person name="Wang J."/>
            <person name="Shi W."/>
            <person name="Du L."/>
            <person name="Sun Y."/>
            <person name="Zhan W."/>
            <person name="Jiang J."/>
            <person name="Wang Q."/>
            <person name="Zhang B."/>
            <person name="Ji P."/>
            <person name="Sakyi L.B."/>
            <person name="Cui X."/>
            <person name="Yuan T."/>
            <person name="Jiang B."/>
            <person name="Yang W."/>
            <person name="Lam T.T.-Y."/>
            <person name="Chang Q."/>
            <person name="Ding S."/>
            <person name="Wang X."/>
            <person name="Zhu J."/>
            <person name="Ruan X."/>
            <person name="Zhao L."/>
            <person name="Wei J."/>
            <person name="Que T."/>
            <person name="Du C."/>
            <person name="Cheng J."/>
            <person name="Dai P."/>
            <person name="Han X."/>
            <person name="Huang E."/>
            <person name="Gao Y."/>
            <person name="Liu J."/>
            <person name="Shao H."/>
            <person name="Ye R."/>
            <person name="Li L."/>
            <person name="Wei W."/>
            <person name="Wang X."/>
            <person name="Wang C."/>
            <person name="Huo Q."/>
            <person name="Li W."/>
            <person name="Guo W."/>
            <person name="Chen H."/>
            <person name="Chen S."/>
            <person name="Zhou L."/>
            <person name="Zhou L."/>
            <person name="Ni X."/>
            <person name="Tian J."/>
            <person name="Zhou Y."/>
            <person name="Sheng Y."/>
            <person name="Liu T."/>
            <person name="Pan Y."/>
            <person name="Xia L."/>
            <person name="Li J."/>
            <person name="Zhao F."/>
            <person name="Cao W."/>
        </authorList>
    </citation>
    <scope>NUCLEOTIDE SEQUENCE</scope>
    <source>
        <strain evidence="1">Rmic-2018</strain>
        <tissue evidence="1">Larvae</tissue>
    </source>
</reference>
<comment type="caution">
    <text evidence="1">The sequence shown here is derived from an EMBL/GenBank/DDBJ whole genome shotgun (WGS) entry which is preliminary data.</text>
</comment>
<gene>
    <name evidence="2" type="ORF">HPB51_010316</name>
    <name evidence="1" type="ORF">HPB51_028660</name>
</gene>